<evidence type="ECO:0000256" key="9">
    <source>
        <dbReference type="ARBA" id="ARBA00029447"/>
    </source>
</evidence>
<dbReference type="Pfam" id="PF00015">
    <property type="entry name" value="MCPsignal"/>
    <property type="match status" value="1"/>
</dbReference>
<dbReference type="Gene3D" id="1.10.287.950">
    <property type="entry name" value="Methyl-accepting chemotaxis protein"/>
    <property type="match status" value="1"/>
</dbReference>
<evidence type="ECO:0000259" key="13">
    <source>
        <dbReference type="PROSITE" id="PS50885"/>
    </source>
</evidence>
<keyword evidence="3" id="KW-0488">Methylation</keyword>
<feature type="domain" description="Methyl-accepting transducer" evidence="12">
    <location>
        <begin position="269"/>
        <end position="505"/>
    </location>
</feature>
<evidence type="ECO:0000256" key="3">
    <source>
        <dbReference type="ARBA" id="ARBA00022481"/>
    </source>
</evidence>
<dbReference type="PRINTS" id="PR00260">
    <property type="entry name" value="CHEMTRNSDUCR"/>
</dbReference>
<name>A0ABY9NML2_9PSED</name>
<dbReference type="PROSITE" id="PS50111">
    <property type="entry name" value="CHEMOTAXIS_TRANSDUC_2"/>
    <property type="match status" value="1"/>
</dbReference>
<evidence type="ECO:0000313" key="15">
    <source>
        <dbReference type="Proteomes" id="UP001237292"/>
    </source>
</evidence>
<dbReference type="InterPro" id="IPR004089">
    <property type="entry name" value="MCPsignal_dom"/>
</dbReference>
<evidence type="ECO:0000256" key="10">
    <source>
        <dbReference type="PROSITE-ProRule" id="PRU00284"/>
    </source>
</evidence>
<proteinExistence type="inferred from homology"/>
<dbReference type="RefSeq" id="WP_085597236.1">
    <property type="nucleotide sequence ID" value="NZ_CP133164.1"/>
</dbReference>
<dbReference type="PANTHER" id="PTHR32089">
    <property type="entry name" value="METHYL-ACCEPTING CHEMOTAXIS PROTEIN MCPB"/>
    <property type="match status" value="1"/>
</dbReference>
<dbReference type="InterPro" id="IPR024478">
    <property type="entry name" value="HlyB_4HB_MCP"/>
</dbReference>
<feature type="domain" description="HAMP" evidence="13">
    <location>
        <begin position="212"/>
        <end position="264"/>
    </location>
</feature>
<protein>
    <submittedName>
        <fullName evidence="14">Methyl-accepting chemotaxis protein</fullName>
    </submittedName>
</protein>
<evidence type="ECO:0000256" key="6">
    <source>
        <dbReference type="ARBA" id="ARBA00022989"/>
    </source>
</evidence>
<dbReference type="Proteomes" id="UP001237292">
    <property type="component" value="Chromosome"/>
</dbReference>
<evidence type="ECO:0000256" key="7">
    <source>
        <dbReference type="ARBA" id="ARBA00023136"/>
    </source>
</evidence>
<organism evidence="14 15">
    <name type="scientific">Pseudomonas piscis</name>
    <dbReference type="NCBI Taxonomy" id="2614538"/>
    <lineage>
        <taxon>Bacteria</taxon>
        <taxon>Pseudomonadati</taxon>
        <taxon>Pseudomonadota</taxon>
        <taxon>Gammaproteobacteria</taxon>
        <taxon>Pseudomonadales</taxon>
        <taxon>Pseudomonadaceae</taxon>
        <taxon>Pseudomonas</taxon>
    </lineage>
</organism>
<dbReference type="PANTHER" id="PTHR32089:SF120">
    <property type="entry name" value="METHYL-ACCEPTING CHEMOTAXIS PROTEIN TLPQ"/>
    <property type="match status" value="1"/>
</dbReference>
<keyword evidence="4" id="KW-0145">Chemotaxis</keyword>
<dbReference type="CDD" id="cd06225">
    <property type="entry name" value="HAMP"/>
    <property type="match status" value="1"/>
</dbReference>
<dbReference type="EMBL" id="CP133164">
    <property type="protein sequence ID" value="WMN19545.1"/>
    <property type="molecule type" value="Genomic_DNA"/>
</dbReference>
<keyword evidence="7 11" id="KW-0472">Membrane</keyword>
<comment type="similarity">
    <text evidence="9">Belongs to the methyl-accepting chemotaxis (MCP) protein family.</text>
</comment>
<keyword evidence="6 11" id="KW-1133">Transmembrane helix</keyword>
<dbReference type="PROSITE" id="PS50885">
    <property type="entry name" value="HAMP"/>
    <property type="match status" value="1"/>
</dbReference>
<evidence type="ECO:0000259" key="12">
    <source>
        <dbReference type="PROSITE" id="PS50111"/>
    </source>
</evidence>
<dbReference type="Pfam" id="PF12729">
    <property type="entry name" value="4HB_MCP_1"/>
    <property type="match status" value="1"/>
</dbReference>
<evidence type="ECO:0000256" key="8">
    <source>
        <dbReference type="ARBA" id="ARBA00023224"/>
    </source>
</evidence>
<keyword evidence="8 10" id="KW-0807">Transducer</keyword>
<evidence type="ECO:0000313" key="14">
    <source>
        <dbReference type="EMBL" id="WMN19545.1"/>
    </source>
</evidence>
<feature type="transmembrane region" description="Helical" evidence="11">
    <location>
        <begin position="12"/>
        <end position="32"/>
    </location>
</feature>
<comment type="subcellular location">
    <subcellularLocation>
        <location evidence="1">Cell membrane</location>
    </subcellularLocation>
</comment>
<evidence type="ECO:0000256" key="4">
    <source>
        <dbReference type="ARBA" id="ARBA00022500"/>
    </source>
</evidence>
<feature type="transmembrane region" description="Helical" evidence="11">
    <location>
        <begin position="190"/>
        <end position="210"/>
    </location>
</feature>
<dbReference type="SUPFAM" id="SSF58104">
    <property type="entry name" value="Methyl-accepting chemotaxis protein (MCP) signaling domain"/>
    <property type="match status" value="1"/>
</dbReference>
<dbReference type="InterPro" id="IPR003660">
    <property type="entry name" value="HAMP_dom"/>
</dbReference>
<dbReference type="Pfam" id="PF00672">
    <property type="entry name" value="HAMP"/>
    <property type="match status" value="1"/>
</dbReference>
<dbReference type="InterPro" id="IPR047347">
    <property type="entry name" value="YvaQ-like_sensor"/>
</dbReference>
<dbReference type="CDD" id="cd11386">
    <property type="entry name" value="MCP_signal"/>
    <property type="match status" value="1"/>
</dbReference>
<gene>
    <name evidence="14" type="ORF">QL104_09050</name>
</gene>
<evidence type="ECO:0000256" key="2">
    <source>
        <dbReference type="ARBA" id="ARBA00022475"/>
    </source>
</evidence>
<evidence type="ECO:0000256" key="1">
    <source>
        <dbReference type="ARBA" id="ARBA00004236"/>
    </source>
</evidence>
<keyword evidence="5 11" id="KW-0812">Transmembrane</keyword>
<dbReference type="InterPro" id="IPR004090">
    <property type="entry name" value="Chemotax_Me-accpt_rcpt"/>
</dbReference>
<dbReference type="SMART" id="SM00283">
    <property type="entry name" value="MA"/>
    <property type="match status" value="1"/>
</dbReference>
<reference evidence="14 15" key="1">
    <citation type="journal article" date="2023" name="Access Microbiol">
        <title>The genome of a steinernematid-associated Pseudomonas piscis bacterium encodes the biosynthesis of insect toxins.</title>
        <authorList>
            <person name="Awori R.M."/>
            <person name="Hendre P."/>
            <person name="Amugune N.O."/>
        </authorList>
    </citation>
    <scope>NUCLEOTIDE SEQUENCE [LARGE SCALE GENOMIC DNA]</scope>
    <source>
        <strain evidence="14 15">75</strain>
    </source>
</reference>
<keyword evidence="2" id="KW-1003">Cell membrane</keyword>
<dbReference type="SMART" id="SM00304">
    <property type="entry name" value="HAMP"/>
    <property type="match status" value="1"/>
</dbReference>
<keyword evidence="15" id="KW-1185">Reference proteome</keyword>
<evidence type="ECO:0000256" key="5">
    <source>
        <dbReference type="ARBA" id="ARBA00022692"/>
    </source>
</evidence>
<evidence type="ECO:0000256" key="11">
    <source>
        <dbReference type="SAM" id="Phobius"/>
    </source>
</evidence>
<accession>A0ABY9NML2</accession>
<sequence>MSLRSLNIAPRASLGFGLLALMMFILGAFALMQMANMRQQSDEVESNWLPSVMSVGDMSQDLLRVRALTLRLLINRDPQAIAQNEAKINDIKKGLGIAQGRYESLIVLPQERVLFDRFKSIEKQYLERQAQVMQYSSQNQVEAAVKVVNGEMNQLADEMAATLHDLIDLNKQSATQATDLAQEVFSKSRIWVVVMIVAAALVTVGLALLLTRSIVLPLAQSLSVAEVVAGGDLTGDIRVSGKDEPARLLHALKAMQHSLRETIKRISDSSSQLASASEELSSVTEDATRGLYQQNQEIEQAATAVNQMTAAVEEVASNAVATSQASRESDRIAKHGREQVQQTVLSIESLAEDVTANANQVEDLAQKVYGISKVLEVIRAIAEQTNLLALNAAIEAARAGDAGRGFAVVADEVRALAHRTQQSTQEIEQMIGGIQQGTDLAVNSMQQSNSRARSTLEVAKAAGQALEEIASAFTEINERNTVIASASEQQAAVAREVDRNLMNIRDLAHQTSAGANQTSAASQELSRLAVDLNAMVARFSV</sequence>
<dbReference type="CDD" id="cd19411">
    <property type="entry name" value="MCP2201-like_sensor"/>
    <property type="match status" value="1"/>
</dbReference>